<gene>
    <name evidence="1" type="ORF">EQG63_11170</name>
</gene>
<evidence type="ECO:0000313" key="2">
    <source>
        <dbReference type="Proteomes" id="UP000290283"/>
    </source>
</evidence>
<dbReference type="EMBL" id="SBKO01000005">
    <property type="protein sequence ID" value="RXR17342.1"/>
    <property type="molecule type" value="Genomic_DNA"/>
</dbReference>
<dbReference type="OrthoDB" id="796745at2"/>
<reference evidence="2" key="1">
    <citation type="submission" date="2019-01" db="EMBL/GenBank/DDBJ databases">
        <title>Cytophagaceae bacterium strain CAR-16.</title>
        <authorList>
            <person name="Chen W.-M."/>
        </authorList>
    </citation>
    <scope>NUCLEOTIDE SEQUENCE [LARGE SCALE GENOMIC DNA]</scope>
    <source>
        <strain evidence="2">LLJ-11</strain>
    </source>
</reference>
<organism evidence="1 2">
    <name type="scientific">Flavobacterium amnicola</name>
    <dbReference type="NCBI Taxonomy" id="2506422"/>
    <lineage>
        <taxon>Bacteria</taxon>
        <taxon>Pseudomonadati</taxon>
        <taxon>Bacteroidota</taxon>
        <taxon>Flavobacteriia</taxon>
        <taxon>Flavobacteriales</taxon>
        <taxon>Flavobacteriaceae</taxon>
        <taxon>Flavobacterium</taxon>
    </lineage>
</organism>
<dbReference type="AlphaFoldDB" id="A0A4Q1K0I9"/>
<sequence length="92" mass="10755">MANFGKDSLKYNYSWTTTEGDSKKVIGYPDNVLLNRNEGYEMLHFINKYMTSRNLNNTLSNFNIIENSIKTSLPTNLRSHAHIRQWLDNNLN</sequence>
<accession>A0A4Q1K0I9</accession>
<dbReference type="Proteomes" id="UP000290283">
    <property type="component" value="Unassembled WGS sequence"/>
</dbReference>
<proteinExistence type="predicted"/>
<protein>
    <submittedName>
        <fullName evidence="1">Uncharacterized protein</fullName>
    </submittedName>
</protein>
<dbReference type="RefSeq" id="WP_129436460.1">
    <property type="nucleotide sequence ID" value="NZ_SBKO01000005.1"/>
</dbReference>
<evidence type="ECO:0000313" key="1">
    <source>
        <dbReference type="EMBL" id="RXR17342.1"/>
    </source>
</evidence>
<comment type="caution">
    <text evidence="1">The sequence shown here is derived from an EMBL/GenBank/DDBJ whole genome shotgun (WGS) entry which is preliminary data.</text>
</comment>
<name>A0A4Q1K0I9_9FLAO</name>
<keyword evidence="2" id="KW-1185">Reference proteome</keyword>